<sequence>MSIYYSGVFSRSGGIYSAISKQLKMVNLKPVKKIQVQFDPFHPNAVTARDFLFHISKPKVLETNISCIIKTNVVCDRSEPEIKIDLGDSRTIKFLANNLTVLEILQQFNKHISSKVPEETLSSPATAKLEAKRKGKR</sequence>
<keyword evidence="5" id="KW-0496">Mitochondrion</keyword>
<dbReference type="PANTHER" id="PTHR33618:SF1">
    <property type="entry name" value="LARGE RIBOSOMAL SUBUNIT PROTEIN ML53"/>
    <property type="match status" value="1"/>
</dbReference>
<protein>
    <recommendedName>
        <fullName evidence="7">Large ribosomal subunit protein mL53</fullName>
    </recommendedName>
    <alternativeName>
        <fullName evidence="8">39S ribosomal protein L53, mitochondrial</fullName>
    </alternativeName>
</protein>
<dbReference type="GO" id="GO:0005762">
    <property type="term" value="C:mitochondrial large ribosomal subunit"/>
    <property type="evidence" value="ECO:0007669"/>
    <property type="project" value="TreeGrafter"/>
</dbReference>
<evidence type="ECO:0000256" key="2">
    <source>
        <dbReference type="ARBA" id="ARBA00005557"/>
    </source>
</evidence>
<dbReference type="Gene3D" id="3.40.30.10">
    <property type="entry name" value="Glutaredoxin"/>
    <property type="match status" value="1"/>
</dbReference>
<evidence type="ECO:0000313" key="10">
    <source>
        <dbReference type="Proteomes" id="UP001153636"/>
    </source>
</evidence>
<evidence type="ECO:0000313" key="9">
    <source>
        <dbReference type="EMBL" id="CAH1102958.1"/>
    </source>
</evidence>
<comment type="similarity">
    <text evidence="2">Belongs to the mitochondrion-specific ribosomal protein mL53 family.</text>
</comment>
<evidence type="ECO:0000256" key="6">
    <source>
        <dbReference type="ARBA" id="ARBA00023274"/>
    </source>
</evidence>
<dbReference type="OrthoDB" id="6618793at2759"/>
<dbReference type="Proteomes" id="UP001153636">
    <property type="component" value="Chromosome 13"/>
</dbReference>
<dbReference type="Pfam" id="PF10780">
    <property type="entry name" value="MRP_L53"/>
    <property type="match status" value="1"/>
</dbReference>
<name>A0A9P0CMR7_9CUCU</name>
<dbReference type="EMBL" id="OV651825">
    <property type="protein sequence ID" value="CAH1102958.1"/>
    <property type="molecule type" value="Genomic_DNA"/>
</dbReference>
<comment type="subcellular location">
    <subcellularLocation>
        <location evidence="1">Mitochondrion</location>
    </subcellularLocation>
</comment>
<proteinExistence type="inferred from homology"/>
<organism evidence="9 10">
    <name type="scientific">Psylliodes chrysocephalus</name>
    <dbReference type="NCBI Taxonomy" id="3402493"/>
    <lineage>
        <taxon>Eukaryota</taxon>
        <taxon>Metazoa</taxon>
        <taxon>Ecdysozoa</taxon>
        <taxon>Arthropoda</taxon>
        <taxon>Hexapoda</taxon>
        <taxon>Insecta</taxon>
        <taxon>Pterygota</taxon>
        <taxon>Neoptera</taxon>
        <taxon>Endopterygota</taxon>
        <taxon>Coleoptera</taxon>
        <taxon>Polyphaga</taxon>
        <taxon>Cucujiformia</taxon>
        <taxon>Chrysomeloidea</taxon>
        <taxon>Chrysomelidae</taxon>
        <taxon>Galerucinae</taxon>
        <taxon>Alticini</taxon>
        <taxon>Psylliodes</taxon>
    </lineage>
</organism>
<keyword evidence="3" id="KW-0809">Transit peptide</keyword>
<evidence type="ECO:0000256" key="7">
    <source>
        <dbReference type="ARBA" id="ARBA00035180"/>
    </source>
</evidence>
<keyword evidence="4" id="KW-0689">Ribosomal protein</keyword>
<keyword evidence="6" id="KW-0687">Ribonucleoprotein</keyword>
<evidence type="ECO:0000256" key="5">
    <source>
        <dbReference type="ARBA" id="ARBA00023128"/>
    </source>
</evidence>
<evidence type="ECO:0000256" key="1">
    <source>
        <dbReference type="ARBA" id="ARBA00004173"/>
    </source>
</evidence>
<dbReference type="InterPro" id="IPR019716">
    <property type="entry name" value="Ribosomal_mL53"/>
</dbReference>
<dbReference type="AlphaFoldDB" id="A0A9P0CMR7"/>
<evidence type="ECO:0000256" key="8">
    <source>
        <dbReference type="ARBA" id="ARBA00042721"/>
    </source>
</evidence>
<dbReference type="PANTHER" id="PTHR33618">
    <property type="entry name" value="39S RIBOSOMAL PROTEIN L53, MITOCHONDRIAL"/>
    <property type="match status" value="1"/>
</dbReference>
<dbReference type="InterPro" id="IPR052473">
    <property type="entry name" value="mtLSU_mL53"/>
</dbReference>
<gene>
    <name evidence="9" type="ORF">PSYICH_LOCUS3915</name>
</gene>
<evidence type="ECO:0000256" key="4">
    <source>
        <dbReference type="ARBA" id="ARBA00022980"/>
    </source>
</evidence>
<accession>A0A9P0CMR7</accession>
<evidence type="ECO:0000256" key="3">
    <source>
        <dbReference type="ARBA" id="ARBA00022946"/>
    </source>
</evidence>
<keyword evidence="10" id="KW-1185">Reference proteome</keyword>
<reference evidence="9" key="1">
    <citation type="submission" date="2022-01" db="EMBL/GenBank/DDBJ databases">
        <authorList>
            <person name="King R."/>
        </authorList>
    </citation>
    <scope>NUCLEOTIDE SEQUENCE</scope>
</reference>